<dbReference type="InterPro" id="IPR028081">
    <property type="entry name" value="Leu-bd"/>
</dbReference>
<name>A0AA35TEE7_GEOBA</name>
<keyword evidence="5" id="KW-1185">Reference proteome</keyword>
<dbReference type="InterPro" id="IPR028082">
    <property type="entry name" value="Peripla_BP_I"/>
</dbReference>
<feature type="signal peptide" evidence="2">
    <location>
        <begin position="1"/>
        <end position="25"/>
    </location>
</feature>
<sequence>MNIRKFTKFASVLAIVALIVGLSACDQIQQLLVPAPPDIGGLPGEIIIGVSLPLDDENGPLYGLPMQRGFELAQAELNHYGGPQITFIIEDDQSTVEGAKAAFNKLIHQDGVSIITGVTFSTQLRELIPIVEENGVMTDIMIQGREVGIPASVPYIVPDLTGNEVQIAGEAAEGAVTFTNWSATADTPRNQAFVQNYLAKYGIEADPWAAQSYATLYILAEAIANAQSTEATAVRDALANTMDFPTVMGNFSFDEVGDAVYDPIVLTVENGELVAFE</sequence>
<dbReference type="Gene3D" id="3.40.50.2300">
    <property type="match status" value="1"/>
</dbReference>
<dbReference type="Proteomes" id="UP001174909">
    <property type="component" value="Unassembled WGS sequence"/>
</dbReference>
<protein>
    <recommendedName>
        <fullName evidence="3">Leucine-binding protein domain-containing protein</fullName>
    </recommendedName>
</protein>
<organism evidence="4 5">
    <name type="scientific">Geodia barretti</name>
    <name type="common">Barrett's horny sponge</name>
    <dbReference type="NCBI Taxonomy" id="519541"/>
    <lineage>
        <taxon>Eukaryota</taxon>
        <taxon>Metazoa</taxon>
        <taxon>Porifera</taxon>
        <taxon>Demospongiae</taxon>
        <taxon>Heteroscleromorpha</taxon>
        <taxon>Tetractinellida</taxon>
        <taxon>Astrophorina</taxon>
        <taxon>Geodiidae</taxon>
        <taxon>Geodia</taxon>
    </lineage>
</organism>
<evidence type="ECO:0000256" key="2">
    <source>
        <dbReference type="SAM" id="SignalP"/>
    </source>
</evidence>
<feature type="domain" description="Leucine-binding protein" evidence="3">
    <location>
        <begin position="46"/>
        <end position="136"/>
    </location>
</feature>
<dbReference type="PANTHER" id="PTHR30483">
    <property type="entry name" value="LEUCINE-SPECIFIC-BINDING PROTEIN"/>
    <property type="match status" value="1"/>
</dbReference>
<comment type="caution">
    <text evidence="4">The sequence shown here is derived from an EMBL/GenBank/DDBJ whole genome shotgun (WGS) entry which is preliminary data.</text>
</comment>
<dbReference type="Pfam" id="PF13458">
    <property type="entry name" value="Peripla_BP_6"/>
    <property type="match status" value="2"/>
</dbReference>
<dbReference type="EMBL" id="CASHTH010003565">
    <property type="protein sequence ID" value="CAI8046469.1"/>
    <property type="molecule type" value="Genomic_DNA"/>
</dbReference>
<feature type="domain" description="Leucine-binding protein" evidence="3">
    <location>
        <begin position="140"/>
        <end position="264"/>
    </location>
</feature>
<feature type="chain" id="PRO_5041426502" description="Leucine-binding protein domain-containing protein" evidence="2">
    <location>
        <begin position="26"/>
        <end position="277"/>
    </location>
</feature>
<accession>A0AA35TEE7</accession>
<dbReference type="AlphaFoldDB" id="A0AA35TEE7"/>
<evidence type="ECO:0000313" key="5">
    <source>
        <dbReference type="Proteomes" id="UP001174909"/>
    </source>
</evidence>
<dbReference type="PROSITE" id="PS51257">
    <property type="entry name" value="PROKAR_LIPOPROTEIN"/>
    <property type="match status" value="1"/>
</dbReference>
<evidence type="ECO:0000259" key="3">
    <source>
        <dbReference type="Pfam" id="PF13458"/>
    </source>
</evidence>
<dbReference type="InterPro" id="IPR051010">
    <property type="entry name" value="BCAA_transport"/>
</dbReference>
<gene>
    <name evidence="4" type="ORF">GBAR_LOCUS25708</name>
</gene>
<evidence type="ECO:0000256" key="1">
    <source>
        <dbReference type="ARBA" id="ARBA00022729"/>
    </source>
</evidence>
<dbReference type="SUPFAM" id="SSF53822">
    <property type="entry name" value="Periplasmic binding protein-like I"/>
    <property type="match status" value="2"/>
</dbReference>
<keyword evidence="1 2" id="KW-0732">Signal</keyword>
<reference evidence="4" key="1">
    <citation type="submission" date="2023-03" db="EMBL/GenBank/DDBJ databases">
        <authorList>
            <person name="Steffen K."/>
            <person name="Cardenas P."/>
        </authorList>
    </citation>
    <scope>NUCLEOTIDE SEQUENCE</scope>
</reference>
<evidence type="ECO:0000313" key="4">
    <source>
        <dbReference type="EMBL" id="CAI8046469.1"/>
    </source>
</evidence>
<proteinExistence type="predicted"/>
<dbReference type="PANTHER" id="PTHR30483:SF6">
    <property type="entry name" value="PERIPLASMIC BINDING PROTEIN OF ABC TRANSPORTER FOR NATURAL AMINO ACIDS"/>
    <property type="match status" value="1"/>
</dbReference>